<organism evidence="9 10">
    <name type="scientific">Pseudobutyrivibrio ruminis</name>
    <dbReference type="NCBI Taxonomy" id="46206"/>
    <lineage>
        <taxon>Bacteria</taxon>
        <taxon>Bacillati</taxon>
        <taxon>Bacillota</taxon>
        <taxon>Clostridia</taxon>
        <taxon>Lachnospirales</taxon>
        <taxon>Lachnospiraceae</taxon>
        <taxon>Pseudobutyrivibrio</taxon>
    </lineage>
</organism>
<dbReference type="Gene3D" id="3.40.1010.10">
    <property type="entry name" value="Cobalt-precorrin-4 Transmethylase, Domain 1"/>
    <property type="match status" value="1"/>
</dbReference>
<protein>
    <submittedName>
        <fullName evidence="9">Precorrin-2 C(20)-methyltransferase</fullName>
        <ecNumber evidence="9">2.1.1.130</ecNumber>
    </submittedName>
</protein>
<dbReference type="Pfam" id="PF00590">
    <property type="entry name" value="TP_methylase"/>
    <property type="match status" value="1"/>
</dbReference>
<dbReference type="InterPro" id="IPR014776">
    <property type="entry name" value="4pyrrole_Mease_sub2"/>
</dbReference>
<dbReference type="Gene3D" id="3.30.950.10">
    <property type="entry name" value="Methyltransferase, Cobalt-precorrin-4 Transmethylase, Domain 2"/>
    <property type="match status" value="1"/>
</dbReference>
<dbReference type="InterPro" id="IPR035996">
    <property type="entry name" value="4pyrrol_Methylase_sf"/>
</dbReference>
<dbReference type="SUPFAM" id="SSF53790">
    <property type="entry name" value="Tetrapyrrole methylase"/>
    <property type="match status" value="1"/>
</dbReference>
<dbReference type="InterPro" id="IPR000878">
    <property type="entry name" value="4pyrrol_Mease"/>
</dbReference>
<evidence type="ECO:0000313" key="10">
    <source>
        <dbReference type="Proteomes" id="UP000766246"/>
    </source>
</evidence>
<dbReference type="CDD" id="cd11645">
    <property type="entry name" value="Precorrin_2_C20_MT"/>
    <property type="match status" value="1"/>
</dbReference>
<evidence type="ECO:0000313" key="9">
    <source>
        <dbReference type="EMBL" id="MBE5920328.1"/>
    </source>
</evidence>
<dbReference type="PANTHER" id="PTHR43467">
    <property type="entry name" value="COBALT-PRECORRIN-2 C(20)-METHYLTRANSFERASE"/>
    <property type="match status" value="1"/>
</dbReference>
<comment type="pathway">
    <text evidence="1">Cofactor biosynthesis; adenosylcobalamin biosynthesis.</text>
</comment>
<evidence type="ECO:0000256" key="3">
    <source>
        <dbReference type="ARBA" id="ARBA00022573"/>
    </source>
</evidence>
<dbReference type="InterPro" id="IPR012382">
    <property type="entry name" value="CobI/CbiL"/>
</dbReference>
<reference evidence="9" key="1">
    <citation type="submission" date="2019-04" db="EMBL/GenBank/DDBJ databases">
        <title>Evolution of Biomass-Degrading Anaerobic Consortia Revealed by Metagenomics.</title>
        <authorList>
            <person name="Peng X."/>
        </authorList>
    </citation>
    <scope>NUCLEOTIDE SEQUENCE</scope>
    <source>
        <strain evidence="9">SIG311</strain>
    </source>
</reference>
<dbReference type="GO" id="GO:0009236">
    <property type="term" value="P:cobalamin biosynthetic process"/>
    <property type="evidence" value="ECO:0007669"/>
    <property type="project" value="UniProtKB-UniRule"/>
</dbReference>
<dbReference type="InterPro" id="IPR014777">
    <property type="entry name" value="4pyrrole_Mease_sub1"/>
</dbReference>
<evidence type="ECO:0000256" key="7">
    <source>
        <dbReference type="PIRNR" id="PIRNR036427"/>
    </source>
</evidence>
<dbReference type="NCBIfam" id="TIGR01467">
    <property type="entry name" value="cobI_cbiL"/>
    <property type="match status" value="1"/>
</dbReference>
<keyword evidence="5 9" id="KW-0808">Transferase</keyword>
<accession>A0A927YRA9</accession>
<keyword evidence="4 9" id="KW-0489">Methyltransferase</keyword>
<evidence type="ECO:0000256" key="1">
    <source>
        <dbReference type="ARBA" id="ARBA00004953"/>
    </source>
</evidence>
<name>A0A927YRA9_9FIRM</name>
<comment type="similarity">
    <text evidence="2 7">Belongs to the precorrin methyltransferase family.</text>
</comment>
<evidence type="ECO:0000256" key="2">
    <source>
        <dbReference type="ARBA" id="ARBA00005879"/>
    </source>
</evidence>
<evidence type="ECO:0000256" key="5">
    <source>
        <dbReference type="ARBA" id="ARBA00022679"/>
    </source>
</evidence>
<proteinExistence type="inferred from homology"/>
<feature type="domain" description="Tetrapyrrole methylase" evidence="8">
    <location>
        <begin position="15"/>
        <end position="221"/>
    </location>
</feature>
<dbReference type="InterPro" id="IPR006364">
    <property type="entry name" value="CobI/CbiL/CobIJ_dom"/>
</dbReference>
<keyword evidence="3" id="KW-0169">Cobalamin biosynthesis</keyword>
<evidence type="ECO:0000256" key="6">
    <source>
        <dbReference type="ARBA" id="ARBA00022691"/>
    </source>
</evidence>
<sequence>MGRLDSWRTNMAGVLFGIGVGPGDPEMLTLKAVKAIKEADVICLPKADKDKCRAYQIALPVVPEIRYKKTISLDFEMTKDEVRLATIHKEFYEKYKQLLLDGYNLAFLTIGDPTVYSTFGYIMKLAKKDGIEVEIINGITSFCGSAASAGILLSESEENIHIISGQGNLDEELKLSGTKIIMKSGRNISSIKERLIPLEEAGRIIVYAVVDCGMETEQIYNSAMTIPEDSKYMMTIIIKEK</sequence>
<dbReference type="AlphaFoldDB" id="A0A927YRA9"/>
<dbReference type="PIRSF" id="PIRSF036427">
    <property type="entry name" value="Precrrn-2_mtase"/>
    <property type="match status" value="1"/>
</dbReference>
<dbReference type="PANTHER" id="PTHR43467:SF2">
    <property type="entry name" value="COBALT-PRECORRIN-2 C(20)-METHYLTRANSFERASE"/>
    <property type="match status" value="1"/>
</dbReference>
<dbReference type="GO" id="GO:0032259">
    <property type="term" value="P:methylation"/>
    <property type="evidence" value="ECO:0007669"/>
    <property type="project" value="UniProtKB-KW"/>
</dbReference>
<keyword evidence="6" id="KW-0949">S-adenosyl-L-methionine</keyword>
<comment type="caution">
    <text evidence="9">The sequence shown here is derived from an EMBL/GenBank/DDBJ whole genome shotgun (WGS) entry which is preliminary data.</text>
</comment>
<gene>
    <name evidence="9" type="primary">cobI</name>
    <name evidence="9" type="ORF">E7272_10870</name>
</gene>
<evidence type="ECO:0000256" key="4">
    <source>
        <dbReference type="ARBA" id="ARBA00022603"/>
    </source>
</evidence>
<dbReference type="EC" id="2.1.1.130" evidence="9"/>
<dbReference type="EMBL" id="SVER01000030">
    <property type="protein sequence ID" value="MBE5920328.1"/>
    <property type="molecule type" value="Genomic_DNA"/>
</dbReference>
<dbReference type="GO" id="GO:0030788">
    <property type="term" value="F:precorrin-2 C20-methyltransferase activity"/>
    <property type="evidence" value="ECO:0007669"/>
    <property type="project" value="UniProtKB-EC"/>
</dbReference>
<evidence type="ECO:0000259" key="8">
    <source>
        <dbReference type="Pfam" id="PF00590"/>
    </source>
</evidence>
<dbReference type="Proteomes" id="UP000766246">
    <property type="component" value="Unassembled WGS sequence"/>
</dbReference>